<reference evidence="3" key="1">
    <citation type="submission" date="2021-06" db="EMBL/GenBank/DDBJ databases">
        <title>Comparative genomics, transcriptomics and evolutionary studies reveal genomic signatures of adaptation to plant cell wall in hemibiotrophic fungi.</title>
        <authorList>
            <consortium name="DOE Joint Genome Institute"/>
            <person name="Baroncelli R."/>
            <person name="Diaz J.F."/>
            <person name="Benocci T."/>
            <person name="Peng M."/>
            <person name="Battaglia E."/>
            <person name="Haridas S."/>
            <person name="Andreopoulos W."/>
            <person name="Labutti K."/>
            <person name="Pangilinan J."/>
            <person name="Floch G.L."/>
            <person name="Makela M.R."/>
            <person name="Henrissat B."/>
            <person name="Grigoriev I.V."/>
            <person name="Crouch J.A."/>
            <person name="De Vries R.P."/>
            <person name="Sukno S.A."/>
            <person name="Thon M.R."/>
        </authorList>
    </citation>
    <scope>NUCLEOTIDE SEQUENCE</scope>
    <source>
        <strain evidence="3">CBS 193.32</strain>
    </source>
</reference>
<keyword evidence="2" id="KW-0732">Signal</keyword>
<sequence>MALGALLVVTSHLIQSKLSCREIEAGRKDRSLAQNSPIKTEAESQNFSSAPQTTTKTHNKPLRRIHSVASLHWAGKS</sequence>
<protein>
    <submittedName>
        <fullName evidence="3">Uncharacterized protein</fullName>
    </submittedName>
</protein>
<name>A0AAJ0A8X3_9PEZI</name>
<gene>
    <name evidence="3" type="ORF">BDP55DRAFT_686320</name>
</gene>
<evidence type="ECO:0000313" key="4">
    <source>
        <dbReference type="Proteomes" id="UP001224890"/>
    </source>
</evidence>
<evidence type="ECO:0000313" key="3">
    <source>
        <dbReference type="EMBL" id="KAK1657221.1"/>
    </source>
</evidence>
<dbReference type="GeneID" id="85461034"/>
<dbReference type="RefSeq" id="XP_060421985.1">
    <property type="nucleotide sequence ID" value="XM_060576508.1"/>
</dbReference>
<evidence type="ECO:0000256" key="1">
    <source>
        <dbReference type="SAM" id="MobiDB-lite"/>
    </source>
</evidence>
<feature type="signal peptide" evidence="2">
    <location>
        <begin position="1"/>
        <end position="16"/>
    </location>
</feature>
<comment type="caution">
    <text evidence="3">The sequence shown here is derived from an EMBL/GenBank/DDBJ whole genome shotgun (WGS) entry which is preliminary data.</text>
</comment>
<feature type="chain" id="PRO_5042524857" evidence="2">
    <location>
        <begin position="17"/>
        <end position="77"/>
    </location>
</feature>
<proteinExistence type="predicted"/>
<keyword evidence="4" id="KW-1185">Reference proteome</keyword>
<organism evidence="3 4">
    <name type="scientific">Colletotrichum godetiae</name>
    <dbReference type="NCBI Taxonomy" id="1209918"/>
    <lineage>
        <taxon>Eukaryota</taxon>
        <taxon>Fungi</taxon>
        <taxon>Dikarya</taxon>
        <taxon>Ascomycota</taxon>
        <taxon>Pezizomycotina</taxon>
        <taxon>Sordariomycetes</taxon>
        <taxon>Hypocreomycetidae</taxon>
        <taxon>Glomerellales</taxon>
        <taxon>Glomerellaceae</taxon>
        <taxon>Colletotrichum</taxon>
        <taxon>Colletotrichum acutatum species complex</taxon>
    </lineage>
</organism>
<dbReference type="AlphaFoldDB" id="A0AAJ0A8X3"/>
<feature type="region of interest" description="Disordered" evidence="1">
    <location>
        <begin position="28"/>
        <end position="77"/>
    </location>
</feature>
<feature type="compositionally biased region" description="Basic residues" evidence="1">
    <location>
        <begin position="57"/>
        <end position="66"/>
    </location>
</feature>
<accession>A0AAJ0A8X3</accession>
<feature type="compositionally biased region" description="Polar residues" evidence="1">
    <location>
        <begin position="32"/>
        <end position="56"/>
    </location>
</feature>
<evidence type="ECO:0000256" key="2">
    <source>
        <dbReference type="SAM" id="SignalP"/>
    </source>
</evidence>
<dbReference type="Proteomes" id="UP001224890">
    <property type="component" value="Unassembled WGS sequence"/>
</dbReference>
<dbReference type="EMBL" id="JAHMHR010000099">
    <property type="protein sequence ID" value="KAK1657221.1"/>
    <property type="molecule type" value="Genomic_DNA"/>
</dbReference>